<keyword evidence="5" id="KW-0349">Heme</keyword>
<evidence type="ECO:0000313" key="16">
    <source>
        <dbReference type="Proteomes" id="UP000243807"/>
    </source>
</evidence>
<evidence type="ECO:0000256" key="1">
    <source>
        <dbReference type="ARBA" id="ARBA00001970"/>
    </source>
</evidence>
<feature type="transmembrane region" description="Helical" evidence="13">
    <location>
        <begin position="102"/>
        <end position="123"/>
    </location>
</feature>
<keyword evidence="9 13" id="KW-1133">Transmembrane helix</keyword>
<evidence type="ECO:0000256" key="3">
    <source>
        <dbReference type="ARBA" id="ARBA00022448"/>
    </source>
</evidence>
<dbReference type="GO" id="GO:0020037">
    <property type="term" value="F:heme binding"/>
    <property type="evidence" value="ECO:0007669"/>
    <property type="project" value="TreeGrafter"/>
</dbReference>
<dbReference type="GO" id="GO:0005886">
    <property type="term" value="C:plasma membrane"/>
    <property type="evidence" value="ECO:0007669"/>
    <property type="project" value="UniProtKB-SubCell"/>
</dbReference>
<name>A0A1P8UGV1_9GAMM</name>
<evidence type="ECO:0000256" key="12">
    <source>
        <dbReference type="ARBA" id="ARBA00037975"/>
    </source>
</evidence>
<evidence type="ECO:0000256" key="7">
    <source>
        <dbReference type="ARBA" id="ARBA00022723"/>
    </source>
</evidence>
<evidence type="ECO:0000256" key="9">
    <source>
        <dbReference type="ARBA" id="ARBA00022989"/>
    </source>
</evidence>
<keyword evidence="16" id="KW-1185">Reference proteome</keyword>
<dbReference type="STRING" id="1765967.BW247_08195"/>
<evidence type="ECO:0000256" key="8">
    <source>
        <dbReference type="ARBA" id="ARBA00022982"/>
    </source>
</evidence>
<comment type="subcellular location">
    <subcellularLocation>
        <location evidence="2">Cell membrane</location>
        <topology evidence="2">Multi-pass membrane protein</topology>
    </subcellularLocation>
</comment>
<dbReference type="PANTHER" id="PTHR30529:SF1">
    <property type="entry name" value="CYTOCHROME B561 HOMOLOG 2"/>
    <property type="match status" value="1"/>
</dbReference>
<keyword evidence="10" id="KW-0408">Iron</keyword>
<dbReference type="GO" id="GO:0046872">
    <property type="term" value="F:metal ion binding"/>
    <property type="evidence" value="ECO:0007669"/>
    <property type="project" value="UniProtKB-KW"/>
</dbReference>
<gene>
    <name evidence="15" type="ORF">BW247_08195</name>
</gene>
<comment type="cofactor">
    <cofactor evidence="1">
        <name>heme b</name>
        <dbReference type="ChEBI" id="CHEBI:60344"/>
    </cofactor>
</comment>
<evidence type="ECO:0000256" key="6">
    <source>
        <dbReference type="ARBA" id="ARBA00022692"/>
    </source>
</evidence>
<dbReference type="InterPro" id="IPR016174">
    <property type="entry name" value="Di-haem_cyt_TM"/>
</dbReference>
<evidence type="ECO:0000256" key="2">
    <source>
        <dbReference type="ARBA" id="ARBA00004651"/>
    </source>
</evidence>
<feature type="transmembrane region" description="Helical" evidence="13">
    <location>
        <begin position="25"/>
        <end position="43"/>
    </location>
</feature>
<evidence type="ECO:0000313" key="15">
    <source>
        <dbReference type="EMBL" id="APZ43073.1"/>
    </source>
</evidence>
<evidence type="ECO:0000256" key="5">
    <source>
        <dbReference type="ARBA" id="ARBA00022617"/>
    </source>
</evidence>
<keyword evidence="7" id="KW-0479">Metal-binding</keyword>
<feature type="transmembrane region" description="Helical" evidence="13">
    <location>
        <begin position="63"/>
        <end position="81"/>
    </location>
</feature>
<evidence type="ECO:0000256" key="10">
    <source>
        <dbReference type="ARBA" id="ARBA00023004"/>
    </source>
</evidence>
<feature type="transmembrane region" description="Helical" evidence="13">
    <location>
        <begin position="143"/>
        <end position="169"/>
    </location>
</feature>
<dbReference type="PANTHER" id="PTHR30529">
    <property type="entry name" value="CYTOCHROME B561"/>
    <property type="match status" value="1"/>
</dbReference>
<keyword evidence="11 13" id="KW-0472">Membrane</keyword>
<feature type="domain" description="Cytochrome b561 bacterial/Ni-hydrogenase" evidence="14">
    <location>
        <begin position="19"/>
        <end position="187"/>
    </location>
</feature>
<dbReference type="AlphaFoldDB" id="A0A1P8UGV1"/>
<dbReference type="Pfam" id="PF01292">
    <property type="entry name" value="Ni_hydr_CYTB"/>
    <property type="match status" value="1"/>
</dbReference>
<dbReference type="EMBL" id="CP019434">
    <property type="protein sequence ID" value="APZ43073.1"/>
    <property type="molecule type" value="Genomic_DNA"/>
</dbReference>
<dbReference type="InterPro" id="IPR052168">
    <property type="entry name" value="Cytochrome_b561_oxidase"/>
</dbReference>
<evidence type="ECO:0000256" key="4">
    <source>
        <dbReference type="ARBA" id="ARBA00022475"/>
    </source>
</evidence>
<dbReference type="Proteomes" id="UP000243807">
    <property type="component" value="Chromosome"/>
</dbReference>
<dbReference type="GO" id="GO:0022904">
    <property type="term" value="P:respiratory electron transport chain"/>
    <property type="evidence" value="ECO:0007669"/>
    <property type="project" value="InterPro"/>
</dbReference>
<dbReference type="SUPFAM" id="SSF81342">
    <property type="entry name" value="Transmembrane di-heme cytochromes"/>
    <property type="match status" value="1"/>
</dbReference>
<protein>
    <recommendedName>
        <fullName evidence="14">Cytochrome b561 bacterial/Ni-hydrogenase domain-containing protein</fullName>
    </recommendedName>
</protein>
<dbReference type="OrthoDB" id="9793784at2"/>
<reference evidence="15 16" key="1">
    <citation type="submission" date="2017-01" db="EMBL/GenBank/DDBJ databases">
        <title>Draft sequence of Acidihalobacter ferrooxidans strain DSM 14175 (strain V8).</title>
        <authorList>
            <person name="Khaleque H.N."/>
            <person name="Ramsay J.P."/>
            <person name="Murphy R.J.T."/>
            <person name="Kaksonen A.H."/>
            <person name="Boxall N.J."/>
            <person name="Watkin E.L.J."/>
        </authorList>
    </citation>
    <scope>NUCLEOTIDE SEQUENCE [LARGE SCALE GENOMIC DNA]</scope>
    <source>
        <strain evidence="15 16">V8</strain>
    </source>
</reference>
<organism evidence="15 16">
    <name type="scientific">Acidihalobacter ferrooxydans</name>
    <dbReference type="NCBI Taxonomy" id="1765967"/>
    <lineage>
        <taxon>Bacteria</taxon>
        <taxon>Pseudomonadati</taxon>
        <taxon>Pseudomonadota</taxon>
        <taxon>Gammaproteobacteria</taxon>
        <taxon>Chromatiales</taxon>
        <taxon>Ectothiorhodospiraceae</taxon>
        <taxon>Acidihalobacter</taxon>
    </lineage>
</organism>
<keyword evidence="3" id="KW-0813">Transport</keyword>
<evidence type="ECO:0000256" key="11">
    <source>
        <dbReference type="ARBA" id="ARBA00023136"/>
    </source>
</evidence>
<dbReference type="KEGG" id="afy:BW247_08195"/>
<proteinExistence type="inferred from homology"/>
<evidence type="ECO:0000259" key="14">
    <source>
        <dbReference type="Pfam" id="PF01292"/>
    </source>
</evidence>
<keyword evidence="4" id="KW-1003">Cell membrane</keyword>
<keyword evidence="8" id="KW-0249">Electron transport</keyword>
<dbReference type="GO" id="GO:0009055">
    <property type="term" value="F:electron transfer activity"/>
    <property type="evidence" value="ECO:0007669"/>
    <property type="project" value="InterPro"/>
</dbReference>
<sequence>MTSTLRHPKNDAAQATPRSLTSRSLHWLITLLVIFQGLLGYANLHVAWFHERLATGMLVHEEAGLILLGLTLWMLMLRWIEGRRPADGLSKRQAQLAGMMHAALYLLIFIQSALGIWMMGLLGRGLTLFFWHVGLPITADPRLVFGGVLQIHAAVAALLAFAIVVHALAAFHHHFVLRDNVLRHMLPWRTVTSRIASSR</sequence>
<accession>A0A1P8UGV1</accession>
<dbReference type="InterPro" id="IPR011577">
    <property type="entry name" value="Cyt_b561_bac/Ni-Hgenase"/>
</dbReference>
<evidence type="ECO:0000256" key="13">
    <source>
        <dbReference type="SAM" id="Phobius"/>
    </source>
</evidence>
<dbReference type="RefSeq" id="WP_076836721.1">
    <property type="nucleotide sequence ID" value="NZ_CP019434.1"/>
</dbReference>
<keyword evidence="6 13" id="KW-0812">Transmembrane</keyword>
<comment type="similarity">
    <text evidence="12">Belongs to the cytochrome b561 family.</text>
</comment>